<name>A0A4P6YQX2_9LACO</name>
<accession>A0A4P6YQX2</accession>
<evidence type="ECO:0000313" key="2">
    <source>
        <dbReference type="EMBL" id="QBO35001.1"/>
    </source>
</evidence>
<evidence type="ECO:0000256" key="1">
    <source>
        <dbReference type="SAM" id="Phobius"/>
    </source>
</evidence>
<keyword evidence="1" id="KW-1133">Transmembrane helix</keyword>
<organism evidence="2 3">
    <name type="scientific">Periweissella cryptocerci</name>
    <dbReference type="NCBI Taxonomy" id="2506420"/>
    <lineage>
        <taxon>Bacteria</taxon>
        <taxon>Bacillati</taxon>
        <taxon>Bacillota</taxon>
        <taxon>Bacilli</taxon>
        <taxon>Lactobacillales</taxon>
        <taxon>Lactobacillaceae</taxon>
        <taxon>Periweissella</taxon>
    </lineage>
</organism>
<gene>
    <name evidence="2" type="ORF">EQG49_00330</name>
</gene>
<dbReference type="Proteomes" id="UP000292886">
    <property type="component" value="Chromosome"/>
</dbReference>
<feature type="transmembrane region" description="Helical" evidence="1">
    <location>
        <begin position="37"/>
        <end position="58"/>
    </location>
</feature>
<keyword evidence="1" id="KW-0472">Membrane</keyword>
<protein>
    <submittedName>
        <fullName evidence="2">Uncharacterized protein</fullName>
    </submittedName>
</protein>
<dbReference type="AlphaFoldDB" id="A0A4P6YQX2"/>
<dbReference type="RefSeq" id="WP_133362081.1">
    <property type="nucleotide sequence ID" value="NZ_CP037940.1"/>
</dbReference>
<dbReference type="KEGG" id="wei:EQG49_00330"/>
<keyword evidence="1" id="KW-0812">Transmembrane</keyword>
<feature type="transmembrane region" description="Helical" evidence="1">
    <location>
        <begin position="182"/>
        <end position="207"/>
    </location>
</feature>
<proteinExistence type="predicted"/>
<feature type="transmembrane region" description="Helical" evidence="1">
    <location>
        <begin position="70"/>
        <end position="88"/>
    </location>
</feature>
<dbReference type="EMBL" id="CP037940">
    <property type="protein sequence ID" value="QBO35001.1"/>
    <property type="molecule type" value="Genomic_DNA"/>
</dbReference>
<reference evidence="3" key="1">
    <citation type="submission" date="2019-03" db="EMBL/GenBank/DDBJ databases">
        <title>Weissella sp. 26KH-42 Genome sequencing.</title>
        <authorList>
            <person name="Heo J."/>
            <person name="Kim S.-J."/>
            <person name="Kim J.-S."/>
            <person name="Hong S.-B."/>
            <person name="Kwon S.-W."/>
        </authorList>
    </citation>
    <scope>NUCLEOTIDE SEQUENCE [LARGE SCALE GENOMIC DNA]</scope>
    <source>
        <strain evidence="3">26KH-42</strain>
    </source>
</reference>
<keyword evidence="3" id="KW-1185">Reference proteome</keyword>
<sequence length="257" mass="29640">MSLQTSRTPNTKGLTDIASKLFVEVMSAFNSHYKMSIWYPVRTIVSFVLAVILTLISINTFKLSTLKLQLISVSIMIFILVVLVILSLQQRHENNSKNWLEVEASFDNSIIESLKKYNLYSVDQINEIQNDLDFQLTESLAERDTYLKICWLMLGFTLVTPYTTLIQQLASNLGKNLTIPMAIMLFNAFIWASLSICGILFMFTPYINNMFLFGKRTNRLCFTSLQNIKIKLIAMDDLKNRQNSTPHPHVHTRKKRK</sequence>
<evidence type="ECO:0000313" key="3">
    <source>
        <dbReference type="Proteomes" id="UP000292886"/>
    </source>
</evidence>
<feature type="transmembrane region" description="Helical" evidence="1">
    <location>
        <begin position="149"/>
        <end position="170"/>
    </location>
</feature>